<reference evidence="1 2" key="1">
    <citation type="journal article" date="2012" name="Appl. Environ. Microbiol.">
        <title>Genome Sequence of Thermotolerant Bacillus methanolicus: Features and Regulation Related to Methylotrophy and Production of L-Lysine and L-Glutamate from Methanol.</title>
        <authorList>
            <person name="Heggeset T.M."/>
            <person name="Krog A."/>
            <person name="Balzer S."/>
            <person name="Wentzel A."/>
            <person name="Ellingsen T.E."/>
            <person name="Brautaset T."/>
        </authorList>
    </citation>
    <scope>NUCLEOTIDE SEQUENCE [LARGE SCALE GENOMIC DNA]</scope>
    <source>
        <strain evidence="1 2">PB1</strain>
    </source>
</reference>
<gene>
    <name evidence="1" type="ORF">PB1_10679</name>
</gene>
<protein>
    <submittedName>
        <fullName evidence="1">Uncharacterized protein</fullName>
    </submittedName>
</protein>
<dbReference type="PATRIC" id="fig|997296.3.peg.2241"/>
<evidence type="ECO:0000313" key="2">
    <source>
        <dbReference type="Proteomes" id="UP000010523"/>
    </source>
</evidence>
<dbReference type="STRING" id="997296.PB1_10679"/>
<keyword evidence="2" id="KW-1185">Reference proteome</keyword>
<proteinExistence type="predicted"/>
<name>I3DUV3_BACMT</name>
<comment type="caution">
    <text evidence="1">The sequence shown here is derived from an EMBL/GenBank/DDBJ whole genome shotgun (WGS) entry which is preliminary data.</text>
</comment>
<dbReference type="Proteomes" id="UP000010523">
    <property type="component" value="Unassembled WGS sequence"/>
</dbReference>
<accession>I3DUV3</accession>
<dbReference type="AlphaFoldDB" id="I3DUV3"/>
<organism evidence="1 2">
    <name type="scientific">Bacillus methanolicus PB1</name>
    <dbReference type="NCBI Taxonomy" id="997296"/>
    <lineage>
        <taxon>Bacteria</taxon>
        <taxon>Bacillati</taxon>
        <taxon>Bacillota</taxon>
        <taxon>Bacilli</taxon>
        <taxon>Bacillales</taxon>
        <taxon>Bacillaceae</taxon>
        <taxon>Bacillus</taxon>
    </lineage>
</organism>
<dbReference type="EMBL" id="AFEU01000003">
    <property type="protein sequence ID" value="EIJ78024.1"/>
    <property type="molecule type" value="Genomic_DNA"/>
</dbReference>
<evidence type="ECO:0000313" key="1">
    <source>
        <dbReference type="EMBL" id="EIJ78024.1"/>
    </source>
</evidence>
<sequence>MFFFNKQICIVSATPLKSFVTKFLKFTLTSLQKKDFIKFLANKEKSLLINKLF</sequence>